<dbReference type="InterPro" id="IPR000073">
    <property type="entry name" value="AB_hydrolase_1"/>
</dbReference>
<organism evidence="3 4">
    <name type="scientific">Roseovarius pacificus</name>
    <dbReference type="NCBI Taxonomy" id="337701"/>
    <lineage>
        <taxon>Bacteria</taxon>
        <taxon>Pseudomonadati</taxon>
        <taxon>Pseudomonadota</taxon>
        <taxon>Alphaproteobacteria</taxon>
        <taxon>Rhodobacterales</taxon>
        <taxon>Roseobacteraceae</taxon>
        <taxon>Roseovarius</taxon>
    </lineage>
</organism>
<dbReference type="SUPFAM" id="SSF53474">
    <property type="entry name" value="alpha/beta-Hydrolases"/>
    <property type="match status" value="1"/>
</dbReference>
<dbReference type="GO" id="GO:0080031">
    <property type="term" value="F:methyl salicylate esterase activity"/>
    <property type="evidence" value="ECO:0007669"/>
    <property type="project" value="TreeGrafter"/>
</dbReference>
<dbReference type="PANTHER" id="PTHR10992:SF1083">
    <property type="entry name" value="METHYLESTERASE 1"/>
    <property type="match status" value="1"/>
</dbReference>
<dbReference type="InterPro" id="IPR029058">
    <property type="entry name" value="AB_hydrolase_fold"/>
</dbReference>
<reference evidence="3 4" key="1">
    <citation type="submission" date="2016-11" db="EMBL/GenBank/DDBJ databases">
        <authorList>
            <person name="Jaros S."/>
            <person name="Januszkiewicz K."/>
            <person name="Wedrychowicz H."/>
        </authorList>
    </citation>
    <scope>NUCLEOTIDE SEQUENCE [LARGE SCALE GENOMIC DNA]</scope>
    <source>
        <strain evidence="3 4">DSM 29589</strain>
    </source>
</reference>
<protein>
    <submittedName>
        <fullName evidence="3">Pimeloyl-ACP methyl ester carboxylesterase</fullName>
    </submittedName>
</protein>
<evidence type="ECO:0000313" key="4">
    <source>
        <dbReference type="Proteomes" id="UP000183974"/>
    </source>
</evidence>
<dbReference type="OrthoDB" id="9814966at2"/>
<dbReference type="Gene3D" id="3.40.50.1820">
    <property type="entry name" value="alpha/beta hydrolase"/>
    <property type="match status" value="1"/>
</dbReference>
<evidence type="ECO:0000313" key="3">
    <source>
        <dbReference type="EMBL" id="SHM50105.1"/>
    </source>
</evidence>
<evidence type="ECO:0000256" key="1">
    <source>
        <dbReference type="ARBA" id="ARBA00022801"/>
    </source>
</evidence>
<dbReference type="GO" id="GO:0009694">
    <property type="term" value="P:jasmonic acid metabolic process"/>
    <property type="evidence" value="ECO:0007669"/>
    <property type="project" value="TreeGrafter"/>
</dbReference>
<proteinExistence type="predicted"/>
<dbReference type="Proteomes" id="UP000183974">
    <property type="component" value="Unassembled WGS sequence"/>
</dbReference>
<name>A0A1M7JAR4_9RHOB</name>
<evidence type="ECO:0000259" key="2">
    <source>
        <dbReference type="Pfam" id="PF12697"/>
    </source>
</evidence>
<feature type="domain" description="AB hydrolase-1" evidence="2">
    <location>
        <begin position="4"/>
        <end position="228"/>
    </location>
</feature>
<dbReference type="GO" id="GO:0080030">
    <property type="term" value="F:methyl indole-3-acetate esterase activity"/>
    <property type="evidence" value="ECO:0007669"/>
    <property type="project" value="TreeGrafter"/>
</dbReference>
<dbReference type="GO" id="GO:0080032">
    <property type="term" value="F:methyl jasmonate esterase activity"/>
    <property type="evidence" value="ECO:0007669"/>
    <property type="project" value="TreeGrafter"/>
</dbReference>
<dbReference type="EMBL" id="FRBR01000019">
    <property type="protein sequence ID" value="SHM50105.1"/>
    <property type="molecule type" value="Genomic_DNA"/>
</dbReference>
<keyword evidence="1" id="KW-0378">Hydrolase</keyword>
<dbReference type="RefSeq" id="WP_073037392.1">
    <property type="nucleotide sequence ID" value="NZ_BMLR01000019.1"/>
</dbReference>
<dbReference type="Pfam" id="PF12697">
    <property type="entry name" value="Abhydrolase_6"/>
    <property type="match status" value="1"/>
</dbReference>
<dbReference type="PANTHER" id="PTHR10992">
    <property type="entry name" value="METHYLESTERASE FAMILY MEMBER"/>
    <property type="match status" value="1"/>
</dbReference>
<gene>
    <name evidence="3" type="ORF">SAMN05444398_11915</name>
</gene>
<dbReference type="AlphaFoldDB" id="A0A1M7JAR4"/>
<keyword evidence="4" id="KW-1185">Reference proteome</keyword>
<dbReference type="STRING" id="337701.SAMN05444398_11915"/>
<sequence>MSDFLLIHGSCHGAWCWRDVIPALEALGHRARAIDLPGHGDTPCPIEDITLDSYADAILAAIDAPAIVVGHSMAGFPISAAAEKDPARIARLVYLCAYAPRDGVSLVDMRLEAPRQPLLAAIEKTPDGLGFTFREGKLFEALYHDCPEGTEAYARERLCVQAIRPQATPIRLGTNYASVPKSYIRCAEDHAIPPEYQQTMTEGWPPEDVSEMPTSHSPFFAAPKDLARRLDRIARGPA</sequence>
<dbReference type="InterPro" id="IPR045889">
    <property type="entry name" value="MES/HNL"/>
</dbReference>
<accession>A0A1M7JAR4</accession>
<dbReference type="GO" id="GO:0009696">
    <property type="term" value="P:salicylic acid metabolic process"/>
    <property type="evidence" value="ECO:0007669"/>
    <property type="project" value="TreeGrafter"/>
</dbReference>